<accession>A0A0E9UC57</accession>
<proteinExistence type="predicted"/>
<dbReference type="AlphaFoldDB" id="A0A0E9UC57"/>
<reference evidence="1" key="2">
    <citation type="journal article" date="2015" name="Fish Shellfish Immunol.">
        <title>Early steps in the European eel (Anguilla anguilla)-Vibrio vulnificus interaction in the gills: Role of the RtxA13 toxin.</title>
        <authorList>
            <person name="Callol A."/>
            <person name="Pajuelo D."/>
            <person name="Ebbesson L."/>
            <person name="Teles M."/>
            <person name="MacKenzie S."/>
            <person name="Amaro C."/>
        </authorList>
    </citation>
    <scope>NUCLEOTIDE SEQUENCE</scope>
</reference>
<name>A0A0E9UC57_ANGAN</name>
<dbReference type="EMBL" id="GBXM01046024">
    <property type="protein sequence ID" value="JAH62553.1"/>
    <property type="molecule type" value="Transcribed_RNA"/>
</dbReference>
<organism evidence="1">
    <name type="scientific">Anguilla anguilla</name>
    <name type="common">European freshwater eel</name>
    <name type="synonym">Muraena anguilla</name>
    <dbReference type="NCBI Taxonomy" id="7936"/>
    <lineage>
        <taxon>Eukaryota</taxon>
        <taxon>Metazoa</taxon>
        <taxon>Chordata</taxon>
        <taxon>Craniata</taxon>
        <taxon>Vertebrata</taxon>
        <taxon>Euteleostomi</taxon>
        <taxon>Actinopterygii</taxon>
        <taxon>Neopterygii</taxon>
        <taxon>Teleostei</taxon>
        <taxon>Anguilliformes</taxon>
        <taxon>Anguillidae</taxon>
        <taxon>Anguilla</taxon>
    </lineage>
</organism>
<reference evidence="1" key="1">
    <citation type="submission" date="2014-11" db="EMBL/GenBank/DDBJ databases">
        <authorList>
            <person name="Amaro Gonzalez C."/>
        </authorList>
    </citation>
    <scope>NUCLEOTIDE SEQUENCE</scope>
</reference>
<protein>
    <submittedName>
        <fullName evidence="1">Uncharacterized protein</fullName>
    </submittedName>
</protein>
<evidence type="ECO:0000313" key="1">
    <source>
        <dbReference type="EMBL" id="JAH62553.1"/>
    </source>
</evidence>
<sequence length="40" mass="4740">MLPIEREIKHQERNPWVSYCVMISVNFPCAAFPCRPLCFL</sequence>